<evidence type="ECO:0000256" key="1">
    <source>
        <dbReference type="ARBA" id="ARBA00002154"/>
    </source>
</evidence>
<evidence type="ECO:0000256" key="2">
    <source>
        <dbReference type="ARBA" id="ARBA00004614"/>
    </source>
</evidence>
<accession>A0A8C5QJ98</accession>
<evidence type="ECO:0000256" key="9">
    <source>
        <dbReference type="RuleBase" id="RU910717"/>
    </source>
</evidence>
<evidence type="ECO:0000256" key="3">
    <source>
        <dbReference type="ARBA" id="ARBA00008961"/>
    </source>
</evidence>
<organism evidence="10 11">
    <name type="scientific">Leptobrachium leishanense</name>
    <name type="common">Leishan spiny toad</name>
    <dbReference type="NCBI Taxonomy" id="445787"/>
    <lineage>
        <taxon>Eukaryota</taxon>
        <taxon>Metazoa</taxon>
        <taxon>Chordata</taxon>
        <taxon>Craniata</taxon>
        <taxon>Vertebrata</taxon>
        <taxon>Euteleostomi</taxon>
        <taxon>Amphibia</taxon>
        <taxon>Batrachia</taxon>
        <taxon>Anura</taxon>
        <taxon>Pelobatoidea</taxon>
        <taxon>Megophryidae</taxon>
        <taxon>Leptobrachium</taxon>
    </lineage>
</organism>
<dbReference type="Proteomes" id="UP000694569">
    <property type="component" value="Unplaced"/>
</dbReference>
<keyword evidence="6 9" id="KW-1133">Transmembrane helix</keyword>
<sequence>MTNAYSLDGLLVIALLFVCTCAYFRKVPRLRTWLLSEKKGVWECSTKVSTHTQHTHPLDALIRCPLPLCILFLLSK</sequence>
<evidence type="ECO:0000313" key="11">
    <source>
        <dbReference type="Proteomes" id="UP000694569"/>
    </source>
</evidence>
<comment type="function">
    <text evidence="1 9">Involved in the early part of the secretory pathway.</text>
</comment>
<dbReference type="OrthoDB" id="10034655at2759"/>
<reference evidence="10" key="2">
    <citation type="submission" date="2025-09" db="UniProtKB">
        <authorList>
            <consortium name="Ensembl"/>
        </authorList>
    </citation>
    <scope>IDENTIFICATION</scope>
</reference>
<evidence type="ECO:0000256" key="4">
    <source>
        <dbReference type="ARBA" id="ARBA00022692"/>
    </source>
</evidence>
<feature type="transmembrane region" description="Helical" evidence="9">
    <location>
        <begin position="6"/>
        <end position="24"/>
    </location>
</feature>
<evidence type="ECO:0000256" key="5">
    <source>
        <dbReference type="ARBA" id="ARBA00022729"/>
    </source>
</evidence>
<name>A0A8C5QJ98_9ANUR</name>
<proteinExistence type="inferred from homology"/>
<dbReference type="Pfam" id="PF06842">
    <property type="entry name" value="DUF1242"/>
    <property type="match status" value="1"/>
</dbReference>
<dbReference type="AlphaFoldDB" id="A0A8C5QJ98"/>
<keyword evidence="5" id="KW-0732">Signal</keyword>
<keyword evidence="11" id="KW-1185">Reference proteome</keyword>
<keyword evidence="4 9" id="KW-0812">Transmembrane</keyword>
<dbReference type="PANTHER" id="PTHR46815">
    <property type="entry name" value="PROTEIN KISH-B"/>
    <property type="match status" value="1"/>
</dbReference>
<evidence type="ECO:0000256" key="8">
    <source>
        <dbReference type="ARBA" id="ARBA00023136"/>
    </source>
</evidence>
<evidence type="ECO:0000313" key="10">
    <source>
        <dbReference type="Ensembl" id="ENSLLEP00000037606.1"/>
    </source>
</evidence>
<dbReference type="PANTHER" id="PTHR46815:SF1">
    <property type="entry name" value="PROTEIN KISH-B"/>
    <property type="match status" value="1"/>
</dbReference>
<comment type="subcellular location">
    <subcellularLocation>
        <location evidence="2">Golgi apparatus membrane</location>
        <topology evidence="2">Single-pass type I membrane protein</topology>
    </subcellularLocation>
</comment>
<comment type="similarity">
    <text evidence="3 9">Belongs to the KISH family.</text>
</comment>
<protein>
    <recommendedName>
        <fullName evidence="9">Protein kish</fullName>
    </recommendedName>
</protein>
<dbReference type="GeneTree" id="ENSGT01000000222043"/>
<keyword evidence="8 9" id="KW-0472">Membrane</keyword>
<evidence type="ECO:0000256" key="7">
    <source>
        <dbReference type="ARBA" id="ARBA00023034"/>
    </source>
</evidence>
<dbReference type="InterPro" id="IPR009653">
    <property type="entry name" value="Ksh1"/>
</dbReference>
<dbReference type="GO" id="GO:0000139">
    <property type="term" value="C:Golgi membrane"/>
    <property type="evidence" value="ECO:0007669"/>
    <property type="project" value="UniProtKB-SubCell"/>
</dbReference>
<evidence type="ECO:0000256" key="6">
    <source>
        <dbReference type="ARBA" id="ARBA00022989"/>
    </source>
</evidence>
<keyword evidence="7" id="KW-0333">Golgi apparatus</keyword>
<dbReference type="Ensembl" id="ENSLLET00000039049.1">
    <property type="protein sequence ID" value="ENSLLEP00000037606.1"/>
    <property type="gene ID" value="ENSLLEG00000023801.1"/>
</dbReference>
<reference evidence="10" key="1">
    <citation type="submission" date="2025-08" db="UniProtKB">
        <authorList>
            <consortium name="Ensembl"/>
        </authorList>
    </citation>
    <scope>IDENTIFICATION</scope>
</reference>
<dbReference type="InterPro" id="IPR042863">
    <property type="entry name" value="Kish-B"/>
</dbReference>